<proteinExistence type="predicted"/>
<keyword evidence="3" id="KW-1185">Reference proteome</keyword>
<sequence>MRTAGEGLLPVVRRQMEKGRSGRWKTKGVAAAASIEIKVFFKVFCMLGIVLFNSP</sequence>
<comment type="caution">
    <text evidence="2">The sequence shown here is derived from an EMBL/GenBank/DDBJ whole genome shotgun (WGS) entry which is preliminary data.</text>
</comment>
<dbReference type="Proteomes" id="UP001141253">
    <property type="component" value="Chromosome 3"/>
</dbReference>
<feature type="non-terminal residue" evidence="2">
    <location>
        <position position="55"/>
    </location>
</feature>
<organism evidence="2 3">
    <name type="scientific">Salix suchowensis</name>
    <dbReference type="NCBI Taxonomy" id="1278906"/>
    <lineage>
        <taxon>Eukaryota</taxon>
        <taxon>Viridiplantae</taxon>
        <taxon>Streptophyta</taxon>
        <taxon>Embryophyta</taxon>
        <taxon>Tracheophyta</taxon>
        <taxon>Spermatophyta</taxon>
        <taxon>Magnoliopsida</taxon>
        <taxon>eudicotyledons</taxon>
        <taxon>Gunneridae</taxon>
        <taxon>Pentapetalae</taxon>
        <taxon>rosids</taxon>
        <taxon>fabids</taxon>
        <taxon>Malpighiales</taxon>
        <taxon>Salicaceae</taxon>
        <taxon>Saliceae</taxon>
        <taxon>Salix</taxon>
    </lineage>
</organism>
<dbReference type="EMBL" id="JAPFFI010000007">
    <property type="protein sequence ID" value="KAJ6387851.1"/>
    <property type="molecule type" value="Genomic_DNA"/>
</dbReference>
<gene>
    <name evidence="2" type="ORF">OIU77_026422</name>
</gene>
<keyword evidence="1" id="KW-0812">Transmembrane</keyword>
<feature type="transmembrane region" description="Helical" evidence="1">
    <location>
        <begin position="28"/>
        <end position="52"/>
    </location>
</feature>
<keyword evidence="1" id="KW-0472">Membrane</keyword>
<reference evidence="2" key="2">
    <citation type="journal article" date="2023" name="Int. J. Mol. Sci.">
        <title>De Novo Assembly and Annotation of 11 Diverse Shrub Willow (Salix) Genomes Reveals Novel Gene Organization in Sex-Linked Regions.</title>
        <authorList>
            <person name="Hyden B."/>
            <person name="Feng K."/>
            <person name="Yates T.B."/>
            <person name="Jawdy S."/>
            <person name="Cereghino C."/>
            <person name="Smart L.B."/>
            <person name="Muchero W."/>
        </authorList>
    </citation>
    <scope>NUCLEOTIDE SEQUENCE</scope>
    <source>
        <tissue evidence="2">Shoot tip</tissue>
    </source>
</reference>
<evidence type="ECO:0000313" key="3">
    <source>
        <dbReference type="Proteomes" id="UP001141253"/>
    </source>
</evidence>
<name>A0ABQ9BLF4_9ROSI</name>
<evidence type="ECO:0000256" key="1">
    <source>
        <dbReference type="SAM" id="Phobius"/>
    </source>
</evidence>
<accession>A0ABQ9BLF4</accession>
<keyword evidence="1" id="KW-1133">Transmembrane helix</keyword>
<reference evidence="2" key="1">
    <citation type="submission" date="2022-10" db="EMBL/GenBank/DDBJ databases">
        <authorList>
            <person name="Hyden B.L."/>
            <person name="Feng K."/>
            <person name="Yates T."/>
            <person name="Jawdy S."/>
            <person name="Smart L.B."/>
            <person name="Muchero W."/>
        </authorList>
    </citation>
    <scope>NUCLEOTIDE SEQUENCE</scope>
    <source>
        <tissue evidence="2">Shoot tip</tissue>
    </source>
</reference>
<protein>
    <submittedName>
        <fullName evidence="2">Uncharacterized protein</fullName>
    </submittedName>
</protein>
<evidence type="ECO:0000313" key="2">
    <source>
        <dbReference type="EMBL" id="KAJ6387851.1"/>
    </source>
</evidence>